<dbReference type="AlphaFoldDB" id="A0A6A6EBA2"/>
<feature type="region of interest" description="Disordered" evidence="3">
    <location>
        <begin position="128"/>
        <end position="157"/>
    </location>
</feature>
<gene>
    <name evidence="5" type="ORF">K469DRAFT_81591</name>
</gene>
<feature type="domain" description="Zn(2)-C6 fungal-type" evidence="4">
    <location>
        <begin position="14"/>
        <end position="42"/>
    </location>
</feature>
<dbReference type="Pfam" id="PF00172">
    <property type="entry name" value="Zn_clus"/>
    <property type="match status" value="1"/>
</dbReference>
<comment type="subcellular location">
    <subcellularLocation>
        <location evidence="1">Nucleus</location>
    </subcellularLocation>
</comment>
<evidence type="ECO:0000313" key="5">
    <source>
        <dbReference type="EMBL" id="KAF2188453.1"/>
    </source>
</evidence>
<keyword evidence="6" id="KW-1185">Reference proteome</keyword>
<dbReference type="GO" id="GO:0000976">
    <property type="term" value="F:transcription cis-regulatory region binding"/>
    <property type="evidence" value="ECO:0007669"/>
    <property type="project" value="TreeGrafter"/>
</dbReference>
<dbReference type="PROSITE" id="PS50048">
    <property type="entry name" value="ZN2_CY6_FUNGAL_2"/>
    <property type="match status" value="1"/>
</dbReference>
<dbReference type="GO" id="GO:0008270">
    <property type="term" value="F:zinc ion binding"/>
    <property type="evidence" value="ECO:0007669"/>
    <property type="project" value="InterPro"/>
</dbReference>
<accession>A0A6A6EBA2</accession>
<dbReference type="GO" id="GO:0005634">
    <property type="term" value="C:nucleus"/>
    <property type="evidence" value="ECO:0007669"/>
    <property type="project" value="UniProtKB-SubCell"/>
</dbReference>
<evidence type="ECO:0000256" key="1">
    <source>
        <dbReference type="ARBA" id="ARBA00004123"/>
    </source>
</evidence>
<dbReference type="PANTHER" id="PTHR37534:SF48">
    <property type="entry name" value="FINGER DOMAIN PROTEIN, PUTATIVE-RELATED"/>
    <property type="match status" value="1"/>
</dbReference>
<dbReference type="EMBL" id="ML994623">
    <property type="protein sequence ID" value="KAF2188453.1"/>
    <property type="molecule type" value="Genomic_DNA"/>
</dbReference>
<organism evidence="5 6">
    <name type="scientific">Zopfia rhizophila CBS 207.26</name>
    <dbReference type="NCBI Taxonomy" id="1314779"/>
    <lineage>
        <taxon>Eukaryota</taxon>
        <taxon>Fungi</taxon>
        <taxon>Dikarya</taxon>
        <taxon>Ascomycota</taxon>
        <taxon>Pezizomycotina</taxon>
        <taxon>Dothideomycetes</taxon>
        <taxon>Dothideomycetes incertae sedis</taxon>
        <taxon>Zopfiaceae</taxon>
        <taxon>Zopfia</taxon>
    </lineage>
</organism>
<dbReference type="InterPro" id="IPR021858">
    <property type="entry name" value="Fun_TF"/>
</dbReference>
<dbReference type="PANTHER" id="PTHR37534">
    <property type="entry name" value="TRANSCRIPTIONAL ACTIVATOR PROTEIN UGA3"/>
    <property type="match status" value="1"/>
</dbReference>
<dbReference type="Pfam" id="PF11951">
    <property type="entry name" value="Fungal_trans_2"/>
    <property type="match status" value="1"/>
</dbReference>
<evidence type="ECO:0000313" key="6">
    <source>
        <dbReference type="Proteomes" id="UP000800200"/>
    </source>
</evidence>
<dbReference type="OrthoDB" id="5386330at2759"/>
<dbReference type="InterPro" id="IPR001138">
    <property type="entry name" value="Zn2Cys6_DnaBD"/>
</dbReference>
<dbReference type="Proteomes" id="UP000800200">
    <property type="component" value="Unassembled WGS sequence"/>
</dbReference>
<proteinExistence type="predicted"/>
<protein>
    <recommendedName>
        <fullName evidence="4">Zn(2)-C6 fungal-type domain-containing protein</fullName>
    </recommendedName>
</protein>
<dbReference type="SUPFAM" id="SSF57701">
    <property type="entry name" value="Zn2/Cys6 DNA-binding domain"/>
    <property type="match status" value="1"/>
</dbReference>
<evidence type="ECO:0000256" key="3">
    <source>
        <dbReference type="SAM" id="MobiDB-lite"/>
    </source>
</evidence>
<reference evidence="5" key="1">
    <citation type="journal article" date="2020" name="Stud. Mycol.">
        <title>101 Dothideomycetes genomes: a test case for predicting lifestyles and emergence of pathogens.</title>
        <authorList>
            <person name="Haridas S."/>
            <person name="Albert R."/>
            <person name="Binder M."/>
            <person name="Bloem J."/>
            <person name="Labutti K."/>
            <person name="Salamov A."/>
            <person name="Andreopoulos B."/>
            <person name="Baker S."/>
            <person name="Barry K."/>
            <person name="Bills G."/>
            <person name="Bluhm B."/>
            <person name="Cannon C."/>
            <person name="Castanera R."/>
            <person name="Culley D."/>
            <person name="Daum C."/>
            <person name="Ezra D."/>
            <person name="Gonzalez J."/>
            <person name="Henrissat B."/>
            <person name="Kuo A."/>
            <person name="Liang C."/>
            <person name="Lipzen A."/>
            <person name="Lutzoni F."/>
            <person name="Magnuson J."/>
            <person name="Mondo S."/>
            <person name="Nolan M."/>
            <person name="Ohm R."/>
            <person name="Pangilinan J."/>
            <person name="Park H.-J."/>
            <person name="Ramirez L."/>
            <person name="Alfaro M."/>
            <person name="Sun H."/>
            <person name="Tritt A."/>
            <person name="Yoshinaga Y."/>
            <person name="Zwiers L.-H."/>
            <person name="Turgeon B."/>
            <person name="Goodwin S."/>
            <person name="Spatafora J."/>
            <person name="Crous P."/>
            <person name="Grigoriev I."/>
        </authorList>
    </citation>
    <scope>NUCLEOTIDE SEQUENCE</scope>
    <source>
        <strain evidence="5">CBS 207.26</strain>
    </source>
</reference>
<dbReference type="GO" id="GO:0045944">
    <property type="term" value="P:positive regulation of transcription by RNA polymerase II"/>
    <property type="evidence" value="ECO:0007669"/>
    <property type="project" value="TreeGrafter"/>
</dbReference>
<dbReference type="SMART" id="SM00066">
    <property type="entry name" value="GAL4"/>
    <property type="match status" value="1"/>
</dbReference>
<evidence type="ECO:0000259" key="4">
    <source>
        <dbReference type="PROSITE" id="PS50048"/>
    </source>
</evidence>
<evidence type="ECO:0000256" key="2">
    <source>
        <dbReference type="ARBA" id="ARBA00023242"/>
    </source>
</evidence>
<keyword evidence="2" id="KW-0539">Nucleus</keyword>
<name>A0A6A6EBA2_9PEZI</name>
<feature type="region of interest" description="Disordered" evidence="3">
    <location>
        <begin position="53"/>
        <end position="77"/>
    </location>
</feature>
<dbReference type="InterPro" id="IPR036864">
    <property type="entry name" value="Zn2-C6_fun-type_DNA-bd_sf"/>
</dbReference>
<feature type="compositionally biased region" description="Polar residues" evidence="3">
    <location>
        <begin position="130"/>
        <end position="145"/>
    </location>
</feature>
<sequence length="624" mass="71232">MMKPADGVEMTHRQCWECLKRRLVCDYTLPHCKKCAKNGKECPGYDEQKPLQWVEPGRVTSRRRRKKEGLDKDAGISANSSKYRARQGFHTRYATHAPTALDNCRKMRDLSEYSAFLLQLLEHADDDTSYSDSNGSEIGQSNTEFAENGKKPPQFENSVHTLSEDYVQAFTTAQSGDDMDQYFDLGDREMMELMVSQRLQNEARKMLKREKDPLVGLERMLRYMKLEDLPRYDLKSEPTSEVVQSVQYFNQRVYPDLINDMAPNPHITVLPVTALHLLPPAIHHNLVSFSLSHFIHSLPAGTGKSVVAGSWPKIYHHRGAAIRELSYKISQDKTRASDGTITSVLMLLCIELQAQAPTNWRTHADGLMRLFELRGGMMNLYRTSRHLRPSIVLFVLVVIFANGTSPATNQFMLNASLDEHIADVTEMYGELFPHCLCPPLLYYETLRINYLRHEASQLLSEMTDTAELSLEAGELLTRIEAFSPRDWAQPGANFDDWLTIGTVFKSCTAVYCIMSLQSLTILPNTSRMNEVLVAHADCLLLHLKAAFASKRLRRFLAWPLVVAGVEAAYRGQGARAWIEDAQDELSRFTGTNCPLKVRAMLRMYWYKEEPGWEECFNRPYAFLF</sequence>
<dbReference type="GO" id="GO:0000981">
    <property type="term" value="F:DNA-binding transcription factor activity, RNA polymerase II-specific"/>
    <property type="evidence" value="ECO:0007669"/>
    <property type="project" value="InterPro"/>
</dbReference>
<dbReference type="CDD" id="cd00067">
    <property type="entry name" value="GAL4"/>
    <property type="match status" value="1"/>
</dbReference>